<protein>
    <submittedName>
        <fullName evidence="7">(African queen) hypothetical protein</fullName>
    </submittedName>
</protein>
<evidence type="ECO:0000256" key="4">
    <source>
        <dbReference type="ARBA" id="ARBA00022824"/>
    </source>
</evidence>
<keyword evidence="5" id="KW-1133">Transmembrane helix</keyword>
<keyword evidence="4" id="KW-0256">Endoplasmic reticulum</keyword>
<name>A0A8J2VZ91_9NEOP</name>
<evidence type="ECO:0000256" key="6">
    <source>
        <dbReference type="ARBA" id="ARBA00023136"/>
    </source>
</evidence>
<keyword evidence="8" id="KW-1185">Reference proteome</keyword>
<gene>
    <name evidence="7" type="ORF">DCHRY22_LOCUS2508</name>
</gene>
<evidence type="ECO:0000313" key="7">
    <source>
        <dbReference type="EMBL" id="CAG9560919.1"/>
    </source>
</evidence>
<evidence type="ECO:0000256" key="1">
    <source>
        <dbReference type="ARBA" id="ARBA00004477"/>
    </source>
</evidence>
<comment type="caution">
    <text evidence="7">The sequence shown here is derived from an EMBL/GenBank/DDBJ whole genome shotgun (WGS) entry which is preliminary data.</text>
</comment>
<sequence length="315" mass="35172">MTTKNRSLDGSNKTKSNESIWKKALSSDTEWPDKDEFLDVIYWMRQALGIVLGLCWGILPLKGLFGLLLFVVLNAAVIYIYVSNFHNVDEEEFGGMWEITKEGFMTSFAGFLSLLQVPLCQKTTDSIKLKLKEIDLLEVLLDSSRVFNGDEINYLLCPKTGVVLAPKGEKNVYEIKPSRTITASRVINGFRATGLGPWNVNAVDYTKCLGKANLQHVGTSNEVSKKNSKVMTPVDCENIIGNGKLNPIEQDVLGPEEKYLKDIWNFFMEKQTVTDTVSKSRDLREELSDGVPVPALDVTVATEDYDANEQGSQEV</sequence>
<keyword evidence="3" id="KW-0812">Transmembrane</keyword>
<dbReference type="Pfam" id="PF07019">
    <property type="entry name" value="EMC6"/>
    <property type="match status" value="1"/>
</dbReference>
<dbReference type="InterPro" id="IPR010742">
    <property type="entry name" value="RCAF1"/>
</dbReference>
<proteinExistence type="inferred from homology"/>
<dbReference type="PANTHER" id="PTHR12906">
    <property type="entry name" value="PROTEIN C20ORF24 RAB5-INTERACTING PROTEIN"/>
    <property type="match status" value="1"/>
</dbReference>
<keyword evidence="6" id="KW-0472">Membrane</keyword>
<dbReference type="GO" id="GO:0005739">
    <property type="term" value="C:mitochondrion"/>
    <property type="evidence" value="ECO:0007669"/>
    <property type="project" value="GOC"/>
</dbReference>
<accession>A0A8J2VZ91</accession>
<comment type="subcellular location">
    <subcellularLocation>
        <location evidence="1">Endoplasmic reticulum membrane</location>
        <topology evidence="1">Multi-pass membrane protein</topology>
    </subcellularLocation>
</comment>
<evidence type="ECO:0000256" key="3">
    <source>
        <dbReference type="ARBA" id="ARBA00022692"/>
    </source>
</evidence>
<dbReference type="GO" id="GO:0097250">
    <property type="term" value="P:mitochondrial respirasome assembly"/>
    <property type="evidence" value="ECO:0007669"/>
    <property type="project" value="InterPro"/>
</dbReference>
<evidence type="ECO:0000256" key="5">
    <source>
        <dbReference type="ARBA" id="ARBA00022989"/>
    </source>
</evidence>
<reference evidence="7" key="1">
    <citation type="submission" date="2021-09" db="EMBL/GenBank/DDBJ databases">
        <authorList>
            <person name="Martin H S."/>
        </authorList>
    </citation>
    <scope>NUCLEOTIDE SEQUENCE</scope>
</reference>
<dbReference type="InterPro" id="IPR029008">
    <property type="entry name" value="EMC6-like"/>
</dbReference>
<comment type="similarity">
    <text evidence="2">Belongs to the EMC6 family.</text>
</comment>
<evidence type="ECO:0000256" key="2">
    <source>
        <dbReference type="ARBA" id="ARBA00009436"/>
    </source>
</evidence>
<dbReference type="Proteomes" id="UP000789524">
    <property type="component" value="Unassembled WGS sequence"/>
</dbReference>
<dbReference type="EMBL" id="CAKASE010000046">
    <property type="protein sequence ID" value="CAG9560919.1"/>
    <property type="molecule type" value="Genomic_DNA"/>
</dbReference>
<dbReference type="OrthoDB" id="286395at2759"/>
<evidence type="ECO:0000313" key="8">
    <source>
        <dbReference type="Proteomes" id="UP000789524"/>
    </source>
</evidence>
<dbReference type="GO" id="GO:0005789">
    <property type="term" value="C:endoplasmic reticulum membrane"/>
    <property type="evidence" value="ECO:0007669"/>
    <property type="project" value="UniProtKB-SubCell"/>
</dbReference>
<organism evidence="7 8">
    <name type="scientific">Danaus chrysippus</name>
    <name type="common">African queen</name>
    <dbReference type="NCBI Taxonomy" id="151541"/>
    <lineage>
        <taxon>Eukaryota</taxon>
        <taxon>Metazoa</taxon>
        <taxon>Ecdysozoa</taxon>
        <taxon>Arthropoda</taxon>
        <taxon>Hexapoda</taxon>
        <taxon>Insecta</taxon>
        <taxon>Pterygota</taxon>
        <taxon>Neoptera</taxon>
        <taxon>Endopterygota</taxon>
        <taxon>Lepidoptera</taxon>
        <taxon>Glossata</taxon>
        <taxon>Ditrysia</taxon>
        <taxon>Papilionoidea</taxon>
        <taxon>Nymphalidae</taxon>
        <taxon>Danainae</taxon>
        <taxon>Danaini</taxon>
        <taxon>Danaina</taxon>
        <taxon>Danaus</taxon>
        <taxon>Anosia</taxon>
    </lineage>
</organism>
<dbReference type="PANTHER" id="PTHR12906:SF0">
    <property type="entry name" value="GEL COMPLEX SUBUNIT OPTI"/>
    <property type="match status" value="1"/>
</dbReference>
<dbReference type="AlphaFoldDB" id="A0A8J2VZ91"/>